<reference evidence="2" key="1">
    <citation type="submission" date="2018-06" db="EMBL/GenBank/DDBJ databases">
        <authorList>
            <person name="Zhirakovskaya E."/>
        </authorList>
    </citation>
    <scope>NUCLEOTIDE SEQUENCE</scope>
</reference>
<dbReference type="AlphaFoldDB" id="A0A3B0Z202"/>
<evidence type="ECO:0000313" key="2">
    <source>
        <dbReference type="EMBL" id="VAW82283.1"/>
    </source>
</evidence>
<dbReference type="Pfam" id="PF18505">
    <property type="entry name" value="DUF5619"/>
    <property type="match status" value="1"/>
</dbReference>
<proteinExistence type="predicted"/>
<sequence>MQIKLNPEPPPDDYRAAMQLANAEASARLGENMLLSWYDRDRDFESPQHASECHLDSAVPGYVDYGVNHGATLMVDIGNGRFVFFYRPVEL</sequence>
<name>A0A3B0Z202_9ZZZZ</name>
<dbReference type="Gene3D" id="3.30.1490.340">
    <property type="match status" value="1"/>
</dbReference>
<feature type="domain" description="DUF5619" evidence="1">
    <location>
        <begin position="2"/>
        <end position="86"/>
    </location>
</feature>
<dbReference type="EMBL" id="UOFM01000459">
    <property type="protein sequence ID" value="VAW82283.1"/>
    <property type="molecule type" value="Genomic_DNA"/>
</dbReference>
<accession>A0A3B0Z202</accession>
<evidence type="ECO:0000259" key="1">
    <source>
        <dbReference type="Pfam" id="PF18505"/>
    </source>
</evidence>
<gene>
    <name evidence="2" type="ORF">MNBD_GAMMA14-140</name>
</gene>
<protein>
    <recommendedName>
        <fullName evidence="1">DUF5619 domain-containing protein</fullName>
    </recommendedName>
</protein>
<dbReference type="InterPro" id="IPR041145">
    <property type="entry name" value="DUF5619"/>
</dbReference>
<organism evidence="2">
    <name type="scientific">hydrothermal vent metagenome</name>
    <dbReference type="NCBI Taxonomy" id="652676"/>
    <lineage>
        <taxon>unclassified sequences</taxon>
        <taxon>metagenomes</taxon>
        <taxon>ecological metagenomes</taxon>
    </lineage>
</organism>